<dbReference type="PANTHER" id="PTHR30399">
    <property type="entry name" value="UNCHARACTERIZED PROTEIN YGJP"/>
    <property type="match status" value="1"/>
</dbReference>
<dbReference type="InterPro" id="IPR002725">
    <property type="entry name" value="YgjP-like_metallopeptidase"/>
</dbReference>
<gene>
    <name evidence="2" type="ORF">DFR49_2668</name>
</gene>
<evidence type="ECO:0000313" key="2">
    <source>
        <dbReference type="EMBL" id="RIA44424.1"/>
    </source>
</evidence>
<evidence type="ECO:0000259" key="1">
    <source>
        <dbReference type="Pfam" id="PF01863"/>
    </source>
</evidence>
<dbReference type="RefSeq" id="WP_119036079.1">
    <property type="nucleotide sequence ID" value="NZ_QXDC01000003.1"/>
</dbReference>
<proteinExistence type="predicted"/>
<evidence type="ECO:0000313" key="3">
    <source>
        <dbReference type="Proteomes" id="UP000266568"/>
    </source>
</evidence>
<protein>
    <recommendedName>
        <fullName evidence="1">YgjP-like metallopeptidase domain-containing protein</fullName>
    </recommendedName>
</protein>
<dbReference type="Pfam" id="PF01863">
    <property type="entry name" value="YgjP-like"/>
    <property type="match status" value="1"/>
</dbReference>
<dbReference type="CDD" id="cd07344">
    <property type="entry name" value="M48_yhfN_like"/>
    <property type="match status" value="1"/>
</dbReference>
<dbReference type="InterPro" id="IPR053136">
    <property type="entry name" value="UTP_pyrophosphatase-like"/>
</dbReference>
<dbReference type="EMBL" id="QXDC01000003">
    <property type="protein sequence ID" value="RIA44424.1"/>
    <property type="molecule type" value="Genomic_DNA"/>
</dbReference>
<organism evidence="2 3">
    <name type="scientific">Hephaestia caeni</name>
    <dbReference type="NCBI Taxonomy" id="645617"/>
    <lineage>
        <taxon>Bacteria</taxon>
        <taxon>Pseudomonadati</taxon>
        <taxon>Pseudomonadota</taxon>
        <taxon>Alphaproteobacteria</taxon>
        <taxon>Sphingomonadales</taxon>
        <taxon>Sphingomonadaceae</taxon>
        <taxon>Hephaestia</taxon>
    </lineage>
</organism>
<reference evidence="2 3" key="1">
    <citation type="submission" date="2018-08" db="EMBL/GenBank/DDBJ databases">
        <title>Genomic Encyclopedia of Type Strains, Phase IV (KMG-IV): sequencing the most valuable type-strain genomes for metagenomic binning, comparative biology and taxonomic classification.</title>
        <authorList>
            <person name="Goeker M."/>
        </authorList>
    </citation>
    <scope>NUCLEOTIDE SEQUENCE [LARGE SCALE GENOMIC DNA]</scope>
    <source>
        <strain evidence="2 3">DSM 25527</strain>
    </source>
</reference>
<dbReference type="Gene3D" id="3.30.2010.10">
    <property type="entry name" value="Metalloproteases ('zincins'), catalytic domain"/>
    <property type="match status" value="1"/>
</dbReference>
<dbReference type="AlphaFoldDB" id="A0A397PE42"/>
<feature type="domain" description="YgjP-like metallopeptidase" evidence="1">
    <location>
        <begin position="32"/>
        <end position="228"/>
    </location>
</feature>
<keyword evidence="3" id="KW-1185">Reference proteome</keyword>
<sequence>MPAISNTIWSIASFDAVTHAIRIVRHAQARRARLSIDPTSGEARLTVPARGSVKAALRWAETQRDWIATQQSRLPERRPFAPGVAIPFGDTDLVIDWEAGRSRRVVREGHRLVCGGPPEGLARRITSWLRREALRVLSEDTAFYAGRAGVVVSQVAVGDPRGRWGSCAASGAIRYSWRLILAPDHVRRATVAHEVAHRLHMDHSPAFHAAAARILGDDPAPARAWLRANGAALHWIGRES</sequence>
<dbReference type="OrthoDB" id="9795402at2"/>
<accession>A0A397PE42</accession>
<comment type="caution">
    <text evidence="2">The sequence shown here is derived from an EMBL/GenBank/DDBJ whole genome shotgun (WGS) entry which is preliminary data.</text>
</comment>
<name>A0A397PE42_9SPHN</name>
<dbReference type="PANTHER" id="PTHR30399:SF1">
    <property type="entry name" value="UTP PYROPHOSPHATASE"/>
    <property type="match status" value="1"/>
</dbReference>
<dbReference type="Proteomes" id="UP000266568">
    <property type="component" value="Unassembled WGS sequence"/>
</dbReference>